<organism evidence="1 2">
    <name type="scientific">Ancylostoma duodenale</name>
    <dbReference type="NCBI Taxonomy" id="51022"/>
    <lineage>
        <taxon>Eukaryota</taxon>
        <taxon>Metazoa</taxon>
        <taxon>Ecdysozoa</taxon>
        <taxon>Nematoda</taxon>
        <taxon>Chromadorea</taxon>
        <taxon>Rhabditida</taxon>
        <taxon>Rhabditina</taxon>
        <taxon>Rhabditomorpha</taxon>
        <taxon>Strongyloidea</taxon>
        <taxon>Ancylostomatidae</taxon>
        <taxon>Ancylostomatinae</taxon>
        <taxon>Ancylostoma</taxon>
    </lineage>
</organism>
<dbReference type="Proteomes" id="UP000054047">
    <property type="component" value="Unassembled WGS sequence"/>
</dbReference>
<sequence>MIQALRNKRPQELCDGVEADKRGTQHCDLNSGGMGHGLSIARAPETSQRKCGRYPRRSPCQQPTMTFFTEPVLPTADNNML</sequence>
<reference evidence="1 2" key="1">
    <citation type="submission" date="2013-12" db="EMBL/GenBank/DDBJ databases">
        <title>Draft genome of the parsitic nematode Ancylostoma duodenale.</title>
        <authorList>
            <person name="Mitreva M."/>
        </authorList>
    </citation>
    <scope>NUCLEOTIDE SEQUENCE [LARGE SCALE GENOMIC DNA]</scope>
    <source>
        <strain evidence="1 2">Zhejiang</strain>
    </source>
</reference>
<name>A0A0C2D754_9BILA</name>
<protein>
    <submittedName>
        <fullName evidence="1">Uncharacterized protein</fullName>
    </submittedName>
</protein>
<keyword evidence="2" id="KW-1185">Reference proteome</keyword>
<proteinExistence type="predicted"/>
<evidence type="ECO:0000313" key="1">
    <source>
        <dbReference type="EMBL" id="KIH57922.1"/>
    </source>
</evidence>
<accession>A0A0C2D754</accession>
<gene>
    <name evidence="1" type="ORF">ANCDUO_11882</name>
</gene>
<dbReference type="AlphaFoldDB" id="A0A0C2D754"/>
<evidence type="ECO:0000313" key="2">
    <source>
        <dbReference type="Proteomes" id="UP000054047"/>
    </source>
</evidence>
<dbReference type="EMBL" id="KN733757">
    <property type="protein sequence ID" value="KIH57922.1"/>
    <property type="molecule type" value="Genomic_DNA"/>
</dbReference>